<dbReference type="EMBL" id="JACSQP010000004">
    <property type="protein sequence ID" value="MBD7957558.1"/>
    <property type="molecule type" value="Genomic_DNA"/>
</dbReference>
<dbReference type="InterPro" id="IPR019109">
    <property type="entry name" value="MamF_MmsF"/>
</dbReference>
<sequence>MSPADEKMWATLVHIGGLFFSFVPALIAYLLLRDRGPFVRAHTAQALNFQLTVLIGILVGSILLFVLIGFFVLIAVGILDLVLSIVAAVKASQGQWYRYPLTIQFVR</sequence>
<feature type="transmembrane region" description="Helical" evidence="5">
    <location>
        <begin position="12"/>
        <end position="32"/>
    </location>
</feature>
<evidence type="ECO:0000313" key="7">
    <source>
        <dbReference type="Proteomes" id="UP000648352"/>
    </source>
</evidence>
<gene>
    <name evidence="6" type="ORF">H9651_07890</name>
</gene>
<proteinExistence type="predicted"/>
<keyword evidence="7" id="KW-1185">Reference proteome</keyword>
<organism evidence="6 7">
    <name type="scientific">Microbacterium pullorum</name>
    <dbReference type="NCBI Taxonomy" id="2762236"/>
    <lineage>
        <taxon>Bacteria</taxon>
        <taxon>Bacillati</taxon>
        <taxon>Actinomycetota</taxon>
        <taxon>Actinomycetes</taxon>
        <taxon>Micrococcales</taxon>
        <taxon>Microbacteriaceae</taxon>
        <taxon>Microbacterium</taxon>
    </lineage>
</organism>
<comment type="caution">
    <text evidence="6">The sequence shown here is derived from an EMBL/GenBank/DDBJ whole genome shotgun (WGS) entry which is preliminary data.</text>
</comment>
<evidence type="ECO:0000256" key="5">
    <source>
        <dbReference type="SAM" id="Phobius"/>
    </source>
</evidence>
<dbReference type="Pfam" id="PF09685">
    <property type="entry name" value="MamF_MmsF"/>
    <property type="match status" value="1"/>
</dbReference>
<dbReference type="Proteomes" id="UP000648352">
    <property type="component" value="Unassembled WGS sequence"/>
</dbReference>
<name>A0ABR8S251_9MICO</name>
<comment type="subcellular location">
    <subcellularLocation>
        <location evidence="1">Membrane</location>
        <topology evidence="1">Multi-pass membrane protein</topology>
    </subcellularLocation>
</comment>
<keyword evidence="3 5" id="KW-1133">Transmembrane helix</keyword>
<evidence type="ECO:0000256" key="2">
    <source>
        <dbReference type="ARBA" id="ARBA00022692"/>
    </source>
</evidence>
<accession>A0ABR8S251</accession>
<evidence type="ECO:0000256" key="3">
    <source>
        <dbReference type="ARBA" id="ARBA00022989"/>
    </source>
</evidence>
<reference evidence="6 7" key="1">
    <citation type="submission" date="2020-08" db="EMBL/GenBank/DDBJ databases">
        <title>A Genomic Blueprint of the Chicken Gut Microbiome.</title>
        <authorList>
            <person name="Gilroy R."/>
            <person name="Ravi A."/>
            <person name="Getino M."/>
            <person name="Pursley I."/>
            <person name="Horton D.L."/>
            <person name="Alikhan N.-F."/>
            <person name="Baker D."/>
            <person name="Gharbi K."/>
            <person name="Hall N."/>
            <person name="Watson M."/>
            <person name="Adriaenssens E.M."/>
            <person name="Foster-Nyarko E."/>
            <person name="Jarju S."/>
            <person name="Secka A."/>
            <person name="Antonio M."/>
            <person name="Oren A."/>
            <person name="Chaudhuri R."/>
            <person name="La Ragione R.M."/>
            <person name="Hildebrand F."/>
            <person name="Pallen M.J."/>
        </authorList>
    </citation>
    <scope>NUCLEOTIDE SEQUENCE [LARGE SCALE GENOMIC DNA]</scope>
    <source>
        <strain evidence="6 7">Sa4CUA7</strain>
    </source>
</reference>
<evidence type="ECO:0000313" key="6">
    <source>
        <dbReference type="EMBL" id="MBD7957558.1"/>
    </source>
</evidence>
<evidence type="ECO:0000256" key="4">
    <source>
        <dbReference type="ARBA" id="ARBA00023136"/>
    </source>
</evidence>
<feature type="transmembrane region" description="Helical" evidence="5">
    <location>
        <begin position="53"/>
        <end position="79"/>
    </location>
</feature>
<evidence type="ECO:0000256" key="1">
    <source>
        <dbReference type="ARBA" id="ARBA00004141"/>
    </source>
</evidence>
<protein>
    <submittedName>
        <fullName evidence="6">DUF4870 domain-containing protein</fullName>
    </submittedName>
</protein>
<keyword evidence="2 5" id="KW-0812">Transmembrane</keyword>
<keyword evidence="4 5" id="KW-0472">Membrane</keyword>